<reference evidence="4" key="1">
    <citation type="submission" date="2020-10" db="EMBL/GenBank/DDBJ databases">
        <authorList>
            <person name="Gilroy R."/>
        </authorList>
    </citation>
    <scope>NUCLEOTIDE SEQUENCE</scope>
    <source>
        <strain evidence="4">CHK195-15760</strain>
    </source>
</reference>
<keyword evidence="2" id="KW-1133">Transmembrane helix</keyword>
<dbReference type="PROSITE" id="PS51109">
    <property type="entry name" value="G5"/>
    <property type="match status" value="1"/>
</dbReference>
<dbReference type="GO" id="GO:0009254">
    <property type="term" value="P:peptidoglycan turnover"/>
    <property type="evidence" value="ECO:0007669"/>
    <property type="project" value="InterPro"/>
</dbReference>
<evidence type="ECO:0000313" key="4">
    <source>
        <dbReference type="EMBL" id="HIU51922.1"/>
    </source>
</evidence>
<dbReference type="Gene3D" id="2.40.40.10">
    <property type="entry name" value="RlpA-like domain"/>
    <property type="match status" value="1"/>
</dbReference>
<dbReference type="CDD" id="cd14667">
    <property type="entry name" value="3D_containing_proteins"/>
    <property type="match status" value="1"/>
</dbReference>
<dbReference type="Proteomes" id="UP000824093">
    <property type="component" value="Unassembled WGS sequence"/>
</dbReference>
<dbReference type="InterPro" id="IPR051933">
    <property type="entry name" value="Resuscitation_pf_RpfB"/>
</dbReference>
<dbReference type="InterPro" id="IPR059180">
    <property type="entry name" value="3D_YorM"/>
</dbReference>
<dbReference type="SMART" id="SM01208">
    <property type="entry name" value="G5"/>
    <property type="match status" value="1"/>
</dbReference>
<dbReference type="InterPro" id="IPR010611">
    <property type="entry name" value="3D_dom"/>
</dbReference>
<dbReference type="InterPro" id="IPR036908">
    <property type="entry name" value="RlpA-like_sf"/>
</dbReference>
<evidence type="ECO:0000259" key="3">
    <source>
        <dbReference type="PROSITE" id="PS51109"/>
    </source>
</evidence>
<sequence length="313" mass="34586">MITNNNEVKASTLIKKIVGICLLFIFLAGICVFASNTQVKNVKIVLANGYEMDVMTSKTKVSEILENEHIILLPDEKVVPSEDAELGDTKTIKILKKSQEEEVVELAQKTEEINIEEIKTAYAPVVEKIVVEQVPIPFETITKDASKGSKETQNRVLQEGKEGIKEITYKIKYQNEKELERVELSSKVIQEPVNKIIQVKATTTRSSRTARAETTTAKGVSLGKYRVTAYCGCAKCCGKSTGRTASGKMATANHTIAAPGRFAFGTKIKINGIVYTVEDRGGAIQGNRIDIYFASHQQALNWGSRYCEIEVMN</sequence>
<keyword evidence="2" id="KW-0812">Transmembrane</keyword>
<dbReference type="InterPro" id="IPR011098">
    <property type="entry name" value="G5_dom"/>
</dbReference>
<dbReference type="PANTHER" id="PTHR39160">
    <property type="entry name" value="CELL WALL-BINDING PROTEIN YOCH"/>
    <property type="match status" value="1"/>
</dbReference>
<dbReference type="AlphaFoldDB" id="A0A9D1S9X4"/>
<dbReference type="EMBL" id="DVNH01000033">
    <property type="protein sequence ID" value="HIU51922.1"/>
    <property type="molecule type" value="Genomic_DNA"/>
</dbReference>
<dbReference type="GO" id="GO:0019867">
    <property type="term" value="C:outer membrane"/>
    <property type="evidence" value="ECO:0007669"/>
    <property type="project" value="InterPro"/>
</dbReference>
<feature type="transmembrane region" description="Helical" evidence="2">
    <location>
        <begin position="17"/>
        <end position="35"/>
    </location>
</feature>
<accession>A0A9D1S9X4</accession>
<dbReference type="Pfam" id="PF06725">
    <property type="entry name" value="3D"/>
    <property type="match status" value="1"/>
</dbReference>
<feature type="domain" description="G5" evidence="3">
    <location>
        <begin position="122"/>
        <end position="203"/>
    </location>
</feature>
<evidence type="ECO:0000256" key="2">
    <source>
        <dbReference type="SAM" id="Phobius"/>
    </source>
</evidence>
<organism evidence="4 5">
    <name type="scientific">Candidatus Merdicola faecigallinarum</name>
    <dbReference type="NCBI Taxonomy" id="2840862"/>
    <lineage>
        <taxon>Bacteria</taxon>
        <taxon>Bacillati</taxon>
        <taxon>Bacillota</taxon>
        <taxon>Clostridia</taxon>
        <taxon>Candidatus Merdicola</taxon>
    </lineage>
</organism>
<protein>
    <submittedName>
        <fullName evidence="4">G5 domain-containing protein</fullName>
    </submittedName>
</protein>
<dbReference type="Pfam" id="PF07501">
    <property type="entry name" value="G5"/>
    <property type="match status" value="1"/>
</dbReference>
<dbReference type="GO" id="GO:0004553">
    <property type="term" value="F:hydrolase activity, hydrolyzing O-glycosyl compounds"/>
    <property type="evidence" value="ECO:0007669"/>
    <property type="project" value="InterPro"/>
</dbReference>
<keyword evidence="2" id="KW-0472">Membrane</keyword>
<name>A0A9D1S9X4_9FIRM</name>
<dbReference type="PANTHER" id="PTHR39160:SF4">
    <property type="entry name" value="RESUSCITATION-PROMOTING FACTOR RPFB"/>
    <property type="match status" value="1"/>
</dbReference>
<gene>
    <name evidence="4" type="ORF">IAB70_04810</name>
</gene>
<evidence type="ECO:0000256" key="1">
    <source>
        <dbReference type="ARBA" id="ARBA00022729"/>
    </source>
</evidence>
<proteinExistence type="predicted"/>
<keyword evidence="1" id="KW-0732">Signal</keyword>
<dbReference type="Gene3D" id="2.20.230.10">
    <property type="entry name" value="Resuscitation-promoting factor rpfb"/>
    <property type="match status" value="1"/>
</dbReference>
<evidence type="ECO:0000313" key="5">
    <source>
        <dbReference type="Proteomes" id="UP000824093"/>
    </source>
</evidence>
<comment type="caution">
    <text evidence="4">The sequence shown here is derived from an EMBL/GenBank/DDBJ whole genome shotgun (WGS) entry which is preliminary data.</text>
</comment>
<reference evidence="4" key="2">
    <citation type="journal article" date="2021" name="PeerJ">
        <title>Extensive microbial diversity within the chicken gut microbiome revealed by metagenomics and culture.</title>
        <authorList>
            <person name="Gilroy R."/>
            <person name="Ravi A."/>
            <person name="Getino M."/>
            <person name="Pursley I."/>
            <person name="Horton D.L."/>
            <person name="Alikhan N.F."/>
            <person name="Baker D."/>
            <person name="Gharbi K."/>
            <person name="Hall N."/>
            <person name="Watson M."/>
            <person name="Adriaenssens E.M."/>
            <person name="Foster-Nyarko E."/>
            <person name="Jarju S."/>
            <person name="Secka A."/>
            <person name="Antonio M."/>
            <person name="Oren A."/>
            <person name="Chaudhuri R.R."/>
            <person name="La Ragione R."/>
            <person name="Hildebrand F."/>
            <person name="Pallen M.J."/>
        </authorList>
    </citation>
    <scope>NUCLEOTIDE SEQUENCE</scope>
    <source>
        <strain evidence="4">CHK195-15760</strain>
    </source>
</reference>